<dbReference type="Gene3D" id="3.30.465.10">
    <property type="match status" value="1"/>
</dbReference>
<dbReference type="InterPro" id="IPR012951">
    <property type="entry name" value="BBE"/>
</dbReference>
<dbReference type="PROSITE" id="PS00862">
    <property type="entry name" value="OX2_COVAL_FAD"/>
    <property type="match status" value="1"/>
</dbReference>
<dbReference type="Gene3D" id="3.30.43.10">
    <property type="entry name" value="Uridine Diphospho-n-acetylenolpyruvylglucosamine Reductase, domain 2"/>
    <property type="match status" value="1"/>
</dbReference>
<dbReference type="PANTHER" id="PTHR42973">
    <property type="entry name" value="BINDING OXIDOREDUCTASE, PUTATIVE (AFU_ORTHOLOGUE AFUA_1G17690)-RELATED"/>
    <property type="match status" value="1"/>
</dbReference>
<dbReference type="Pfam" id="PF08031">
    <property type="entry name" value="BBE"/>
    <property type="match status" value="1"/>
</dbReference>
<name>A0ABQ2Z4P2_9GAMM</name>
<evidence type="ECO:0000313" key="7">
    <source>
        <dbReference type="EMBL" id="GGY04906.1"/>
    </source>
</evidence>
<proteinExistence type="inferred from homology"/>
<protein>
    <submittedName>
        <fullName evidence="7">Oxidoreductase</fullName>
    </submittedName>
</protein>
<accession>A0ABQ2Z4P2</accession>
<comment type="cofactor">
    <cofactor evidence="1">
        <name>FAD</name>
        <dbReference type="ChEBI" id="CHEBI:57692"/>
    </cofactor>
</comment>
<dbReference type="Gene3D" id="3.40.462.20">
    <property type="match status" value="1"/>
</dbReference>
<dbReference type="Proteomes" id="UP000653056">
    <property type="component" value="Unassembled WGS sequence"/>
</dbReference>
<evidence type="ECO:0000256" key="2">
    <source>
        <dbReference type="ARBA" id="ARBA00005466"/>
    </source>
</evidence>
<keyword evidence="8" id="KW-1185">Reference proteome</keyword>
<dbReference type="InterPro" id="IPR006093">
    <property type="entry name" value="Oxy_OxRdtase_FAD_BS"/>
</dbReference>
<dbReference type="EMBL" id="BMXS01000023">
    <property type="protein sequence ID" value="GGY04906.1"/>
    <property type="molecule type" value="Genomic_DNA"/>
</dbReference>
<gene>
    <name evidence="7" type="ORF">GCM10007160_35730</name>
</gene>
<dbReference type="RefSeq" id="WP_189471621.1">
    <property type="nucleotide sequence ID" value="NZ_BMXS01000023.1"/>
</dbReference>
<dbReference type="PROSITE" id="PS51387">
    <property type="entry name" value="FAD_PCMH"/>
    <property type="match status" value="1"/>
</dbReference>
<dbReference type="InterPro" id="IPR016166">
    <property type="entry name" value="FAD-bd_PCMH"/>
</dbReference>
<organism evidence="7 8">
    <name type="scientific">Litchfieldella qijiaojingensis</name>
    <dbReference type="NCBI Taxonomy" id="980347"/>
    <lineage>
        <taxon>Bacteria</taxon>
        <taxon>Pseudomonadati</taxon>
        <taxon>Pseudomonadota</taxon>
        <taxon>Gammaproteobacteria</taxon>
        <taxon>Oceanospirillales</taxon>
        <taxon>Halomonadaceae</taxon>
        <taxon>Litchfieldella</taxon>
    </lineage>
</organism>
<dbReference type="InterPro" id="IPR016167">
    <property type="entry name" value="FAD-bd_PCMH_sub1"/>
</dbReference>
<evidence type="ECO:0000259" key="6">
    <source>
        <dbReference type="PROSITE" id="PS51387"/>
    </source>
</evidence>
<dbReference type="InterPro" id="IPR006094">
    <property type="entry name" value="Oxid_FAD_bind_N"/>
</dbReference>
<evidence type="ECO:0000313" key="8">
    <source>
        <dbReference type="Proteomes" id="UP000653056"/>
    </source>
</evidence>
<dbReference type="InterPro" id="IPR050416">
    <property type="entry name" value="FAD-linked_Oxidoreductase"/>
</dbReference>
<dbReference type="InterPro" id="IPR036318">
    <property type="entry name" value="FAD-bd_PCMH-like_sf"/>
</dbReference>
<keyword evidence="4" id="KW-0274">FAD</keyword>
<dbReference type="InterPro" id="IPR016169">
    <property type="entry name" value="FAD-bd_PCMH_sub2"/>
</dbReference>
<comment type="caution">
    <text evidence="7">The sequence shown here is derived from an EMBL/GenBank/DDBJ whole genome shotgun (WGS) entry which is preliminary data.</text>
</comment>
<dbReference type="PANTHER" id="PTHR42973:SF39">
    <property type="entry name" value="FAD-BINDING PCMH-TYPE DOMAIN-CONTAINING PROTEIN"/>
    <property type="match status" value="1"/>
</dbReference>
<dbReference type="SUPFAM" id="SSF56176">
    <property type="entry name" value="FAD-binding/transporter-associated domain-like"/>
    <property type="match status" value="1"/>
</dbReference>
<evidence type="ECO:0000256" key="4">
    <source>
        <dbReference type="ARBA" id="ARBA00022827"/>
    </source>
</evidence>
<comment type="similarity">
    <text evidence="2">Belongs to the oxygen-dependent FAD-linked oxidoreductase family.</text>
</comment>
<evidence type="ECO:0000256" key="3">
    <source>
        <dbReference type="ARBA" id="ARBA00022630"/>
    </source>
</evidence>
<evidence type="ECO:0000256" key="1">
    <source>
        <dbReference type="ARBA" id="ARBA00001974"/>
    </source>
</evidence>
<reference evidence="8" key="1">
    <citation type="journal article" date="2019" name="Int. J. Syst. Evol. Microbiol.">
        <title>The Global Catalogue of Microorganisms (GCM) 10K type strain sequencing project: providing services to taxonomists for standard genome sequencing and annotation.</title>
        <authorList>
            <consortium name="The Broad Institute Genomics Platform"/>
            <consortium name="The Broad Institute Genome Sequencing Center for Infectious Disease"/>
            <person name="Wu L."/>
            <person name="Ma J."/>
        </authorList>
    </citation>
    <scope>NUCLEOTIDE SEQUENCE [LARGE SCALE GENOMIC DNA]</scope>
    <source>
        <strain evidence="8">KCTC 22228</strain>
    </source>
</reference>
<keyword evidence="3" id="KW-0285">Flavoprotein</keyword>
<dbReference type="Pfam" id="PF01565">
    <property type="entry name" value="FAD_binding_4"/>
    <property type="match status" value="1"/>
</dbReference>
<sequence>MSDTIKALTEAVRGRVITPSDPDYDDARAVYNAMHDRKPRAVIRCVDSADVMAAVAAGRDAGLDLAIRGGGHSVPGFGTVDGGLVIDLSRMNNVRVDPVKKIARVGSGATWGDVDHATYPFGLAAPGGIISTTGVGGLTLGGGIGYLTRGVGLSIDNLLSADVVLADGRQVTASDYQNEDLFWALRGGGGNFGVVTSFVFQLHEVGDIVGGPLFYEFDDATAVLECYREFIADAPEPLGCFFGWQIAPDLPFIPTDRVGDLFCVLVTCWNGPHEEAEKVLKPLRDAAEVKAEQIGVMPFPALQSAFDGLVPKGMQHYWKADFITELTDEAIAAHIEHGKKTPHISSSMHLHPINGAAQRVGADETAFGHRDKNFAPVVVGIWSDPADNEANIKWVKDYYAAIHPHSGGDGGYVNFMSSDDNHRAPANYGANYERLAVVKATYDPDNLFHINQNIVPANGR</sequence>
<evidence type="ECO:0000256" key="5">
    <source>
        <dbReference type="ARBA" id="ARBA00023002"/>
    </source>
</evidence>
<feature type="domain" description="FAD-binding PCMH-type" evidence="6">
    <location>
        <begin position="35"/>
        <end position="205"/>
    </location>
</feature>
<keyword evidence="5" id="KW-0560">Oxidoreductase</keyword>